<dbReference type="SUPFAM" id="SSF103481">
    <property type="entry name" value="Multidrug resistance efflux transporter EmrE"/>
    <property type="match status" value="2"/>
</dbReference>
<dbReference type="PANTHER" id="PTHR32322:SF2">
    <property type="entry name" value="EAMA DOMAIN-CONTAINING PROTEIN"/>
    <property type="match status" value="1"/>
</dbReference>
<feature type="transmembrane region" description="Helical" evidence="6">
    <location>
        <begin position="213"/>
        <end position="234"/>
    </location>
</feature>
<feature type="transmembrane region" description="Helical" evidence="6">
    <location>
        <begin position="67"/>
        <end position="90"/>
    </location>
</feature>
<dbReference type="Gene3D" id="1.10.3730.20">
    <property type="match status" value="1"/>
</dbReference>
<evidence type="ECO:0000313" key="8">
    <source>
        <dbReference type="EMBL" id="KKZ69941.1"/>
    </source>
</evidence>
<dbReference type="PANTHER" id="PTHR32322">
    <property type="entry name" value="INNER MEMBRANE TRANSPORTER"/>
    <property type="match status" value="1"/>
</dbReference>
<accession>A0A2P2GEM1</accession>
<feature type="domain" description="EamA" evidence="7">
    <location>
        <begin position="153"/>
        <end position="283"/>
    </location>
</feature>
<gene>
    <name evidence="8" type="ORF">VO63_31785</name>
</gene>
<keyword evidence="3 6" id="KW-0812">Transmembrane</keyword>
<evidence type="ECO:0000259" key="7">
    <source>
        <dbReference type="Pfam" id="PF00892"/>
    </source>
</evidence>
<evidence type="ECO:0000256" key="3">
    <source>
        <dbReference type="ARBA" id="ARBA00022692"/>
    </source>
</evidence>
<dbReference type="RefSeq" id="WP_046911561.1">
    <property type="nucleotide sequence ID" value="NZ_BAAAXG010000002.1"/>
</dbReference>
<name>A0A2P2GEM1_STREW</name>
<protein>
    <recommendedName>
        <fullName evidence="7">EamA domain-containing protein</fullName>
    </recommendedName>
</protein>
<feature type="transmembrane region" description="Helical" evidence="6">
    <location>
        <begin position="267"/>
        <end position="287"/>
    </location>
</feature>
<dbReference type="OrthoDB" id="4197433at2"/>
<keyword evidence="4 6" id="KW-1133">Transmembrane helix</keyword>
<reference evidence="8 9" key="1">
    <citation type="submission" date="2015-05" db="EMBL/GenBank/DDBJ databases">
        <title>Draft Genome assembly of Streptomyces showdoensis.</title>
        <authorList>
            <person name="Thapa K.K."/>
            <person name="Metsa-Ketela M."/>
        </authorList>
    </citation>
    <scope>NUCLEOTIDE SEQUENCE [LARGE SCALE GENOMIC DNA]</scope>
    <source>
        <strain evidence="8 9">ATCC 15227</strain>
    </source>
</reference>
<dbReference type="EMBL" id="LAQS01000074">
    <property type="protein sequence ID" value="KKZ69941.1"/>
    <property type="molecule type" value="Genomic_DNA"/>
</dbReference>
<proteinExistence type="inferred from homology"/>
<keyword evidence="9" id="KW-1185">Reference proteome</keyword>
<comment type="subcellular location">
    <subcellularLocation>
        <location evidence="1">Membrane</location>
        <topology evidence="1">Multi-pass membrane protein</topology>
    </subcellularLocation>
</comment>
<evidence type="ECO:0000256" key="1">
    <source>
        <dbReference type="ARBA" id="ARBA00004141"/>
    </source>
</evidence>
<feature type="transmembrane region" description="Helical" evidence="6">
    <location>
        <begin position="121"/>
        <end position="144"/>
    </location>
</feature>
<feature type="transmembrane region" description="Helical" evidence="6">
    <location>
        <begin position="243"/>
        <end position="261"/>
    </location>
</feature>
<evidence type="ECO:0000256" key="2">
    <source>
        <dbReference type="ARBA" id="ARBA00007362"/>
    </source>
</evidence>
<dbReference type="Pfam" id="PF00892">
    <property type="entry name" value="EamA"/>
    <property type="match status" value="2"/>
</dbReference>
<feature type="transmembrane region" description="Helical" evidence="6">
    <location>
        <begin position="150"/>
        <end position="170"/>
    </location>
</feature>
<dbReference type="Proteomes" id="UP000265325">
    <property type="component" value="Unassembled WGS sequence"/>
</dbReference>
<feature type="domain" description="EamA" evidence="7">
    <location>
        <begin position="12"/>
        <end position="140"/>
    </location>
</feature>
<comment type="similarity">
    <text evidence="2">Belongs to the EamA transporter family.</text>
</comment>
<dbReference type="GO" id="GO:0016020">
    <property type="term" value="C:membrane"/>
    <property type="evidence" value="ECO:0007669"/>
    <property type="project" value="UniProtKB-SubCell"/>
</dbReference>
<dbReference type="InterPro" id="IPR037185">
    <property type="entry name" value="EmrE-like"/>
</dbReference>
<feature type="transmembrane region" description="Helical" evidence="6">
    <location>
        <begin position="182"/>
        <end position="201"/>
    </location>
</feature>
<feature type="transmembrane region" description="Helical" evidence="6">
    <location>
        <begin position="40"/>
        <end position="60"/>
    </location>
</feature>
<feature type="transmembrane region" description="Helical" evidence="6">
    <location>
        <begin position="96"/>
        <end position="114"/>
    </location>
</feature>
<sequence>MQRAEDRLTLAAFAATAFLAGGNAVGIRFSNRELDPLWGASLRFGTASLVLLAVMAVMRLRFPRGKALAGAALFGLLDFGVPFALAYYALVHVHAGLAQTVLALTPLVTLLLAVAQRLERFRVTAAVGTVLAAAGVAVIFRVPLSGSVPLFSFLAILGSTFCFAQAAVLVRRLPEVHPVTMNAVGMTTASVLLLAGSAAAGDVWRLPHRPATWWALAYLVVVGSVLLFVLYLFVLHRWDASRAAYVFVIVPVITIVLSAWLDDEPLTSSLLLGTPLILAGVYVGALWRRPRDRDAS</sequence>
<dbReference type="AlphaFoldDB" id="A0A2P2GEM1"/>
<evidence type="ECO:0000256" key="6">
    <source>
        <dbReference type="SAM" id="Phobius"/>
    </source>
</evidence>
<comment type="caution">
    <text evidence="8">The sequence shown here is derived from an EMBL/GenBank/DDBJ whole genome shotgun (WGS) entry which is preliminary data.</text>
</comment>
<organism evidence="8 9">
    <name type="scientific">Streptomyces showdoensis</name>
    <dbReference type="NCBI Taxonomy" id="68268"/>
    <lineage>
        <taxon>Bacteria</taxon>
        <taxon>Bacillati</taxon>
        <taxon>Actinomycetota</taxon>
        <taxon>Actinomycetes</taxon>
        <taxon>Kitasatosporales</taxon>
        <taxon>Streptomycetaceae</taxon>
        <taxon>Streptomyces</taxon>
    </lineage>
</organism>
<dbReference type="InterPro" id="IPR000620">
    <property type="entry name" value="EamA_dom"/>
</dbReference>
<evidence type="ECO:0000256" key="4">
    <source>
        <dbReference type="ARBA" id="ARBA00022989"/>
    </source>
</evidence>
<dbReference type="InterPro" id="IPR050638">
    <property type="entry name" value="AA-Vitamin_Transporters"/>
</dbReference>
<evidence type="ECO:0000313" key="9">
    <source>
        <dbReference type="Proteomes" id="UP000265325"/>
    </source>
</evidence>
<evidence type="ECO:0000256" key="5">
    <source>
        <dbReference type="ARBA" id="ARBA00023136"/>
    </source>
</evidence>
<keyword evidence="5 6" id="KW-0472">Membrane</keyword>